<keyword evidence="4" id="KW-1185">Reference proteome</keyword>
<dbReference type="Gene3D" id="3.40.50.1820">
    <property type="entry name" value="alpha/beta hydrolase"/>
    <property type="match status" value="1"/>
</dbReference>
<reference evidence="3 4" key="1">
    <citation type="submission" date="2019-12" db="EMBL/GenBank/DDBJ databases">
        <authorList>
            <person name="Dong K."/>
        </authorList>
    </citation>
    <scope>NUCLEOTIDE SEQUENCE [LARGE SCALE GENOMIC DNA]</scope>
    <source>
        <strain evidence="3 4">JCM 31225</strain>
    </source>
</reference>
<dbReference type="PANTHER" id="PTHR42776">
    <property type="entry name" value="SERINE PEPTIDASE S9 FAMILY MEMBER"/>
    <property type="match status" value="1"/>
</dbReference>
<feature type="domain" description="Peptidase S9 prolyl oligopeptidase catalytic" evidence="2">
    <location>
        <begin position="416"/>
        <end position="628"/>
    </location>
</feature>
<name>A0A6N8KZH0_9SPHI</name>
<dbReference type="SUPFAM" id="SSF82171">
    <property type="entry name" value="DPP6 N-terminal domain-like"/>
    <property type="match status" value="1"/>
</dbReference>
<evidence type="ECO:0000256" key="1">
    <source>
        <dbReference type="ARBA" id="ARBA00022801"/>
    </source>
</evidence>
<gene>
    <name evidence="3" type="ORF">GQF63_12620</name>
</gene>
<dbReference type="SUPFAM" id="SSF53474">
    <property type="entry name" value="alpha/beta-Hydrolases"/>
    <property type="match status" value="1"/>
</dbReference>
<proteinExistence type="predicted"/>
<evidence type="ECO:0000259" key="2">
    <source>
        <dbReference type="Pfam" id="PF00326"/>
    </source>
</evidence>
<sequence>MNLKMFIFLIGLLVFAGSCKQQGGHEKIIPIEDFFVKPDKSQFKLSPDGSKIAYLGIHDHCKNIFILDLARPDSSKQLTYQSNYNVQWFFWADDEQLVFSNTQSPADSLRLFRIHVGTEERHPLVDPAKVRLRWVAPLRSQNGSLVLGMNKRDSSLFDLYRVYMDGRPTQMIYKNPGNVVNWFASPDGEIRLALTSDSVQESILYRASEAAPFKEVMRNDFETAFIPMGFVKGSNTNIYALSNDNRDKLSLVEYDAANGKEVRNIYEDKLGDLNFEGYSSIRQEVLYTSSFVNRNQKNVLNPTLKEVYAVLKKKFPDMEITFLDNDINLNGFIIRAYSDVHPGEYYYYNKNSKELKPLIADNPKLKDLAMYPMEEVSYLSRDNRTIHAYVTYPSKQRKNSPVVVLVHDGPNRRTEWGFDPEVQFLANRGYTVFQVNYRGSVGYGKDFWTAGFKEWGGKIQSDITDGVAWLIHQGIADKDRIAIMGAGFGGYSALYAAAFNSTLYRCAISSSGYSNMFTYFREIPPHLKHYVQLYYRIIGNPAKESELFQAISPIFHADKVRIPVLYFQGGKDKFTSVTDANQFVGKLKNNQIPVRYIFKKDEGKRFRNEENVVEYYQEIEQFLAEYLK</sequence>
<protein>
    <submittedName>
        <fullName evidence="3">Prolyl oligopeptidase family serine peptidase</fullName>
    </submittedName>
</protein>
<dbReference type="Proteomes" id="UP000435036">
    <property type="component" value="Unassembled WGS sequence"/>
</dbReference>
<accession>A0A6N8KZH0</accession>
<organism evidence="3 4">
    <name type="scientific">Sphingobacterium humi</name>
    <dbReference type="NCBI Taxonomy" id="1796905"/>
    <lineage>
        <taxon>Bacteria</taxon>
        <taxon>Pseudomonadati</taxon>
        <taxon>Bacteroidota</taxon>
        <taxon>Sphingobacteriia</taxon>
        <taxon>Sphingobacteriales</taxon>
        <taxon>Sphingobacteriaceae</taxon>
        <taxon>Sphingobacterium</taxon>
    </lineage>
</organism>
<dbReference type="InterPro" id="IPR029058">
    <property type="entry name" value="AB_hydrolase_fold"/>
</dbReference>
<keyword evidence="1" id="KW-0378">Hydrolase</keyword>
<dbReference type="PROSITE" id="PS51257">
    <property type="entry name" value="PROKAR_LIPOPROTEIN"/>
    <property type="match status" value="1"/>
</dbReference>
<dbReference type="OrthoDB" id="108903at2"/>
<dbReference type="GO" id="GO:0004252">
    <property type="term" value="F:serine-type endopeptidase activity"/>
    <property type="evidence" value="ECO:0007669"/>
    <property type="project" value="TreeGrafter"/>
</dbReference>
<dbReference type="Pfam" id="PF00326">
    <property type="entry name" value="Peptidase_S9"/>
    <property type="match status" value="1"/>
</dbReference>
<dbReference type="InterPro" id="IPR001375">
    <property type="entry name" value="Peptidase_S9_cat"/>
</dbReference>
<comment type="caution">
    <text evidence="3">The sequence shown here is derived from an EMBL/GenBank/DDBJ whole genome shotgun (WGS) entry which is preliminary data.</text>
</comment>
<dbReference type="Gene3D" id="2.120.10.30">
    <property type="entry name" value="TolB, C-terminal domain"/>
    <property type="match status" value="1"/>
</dbReference>
<dbReference type="AlphaFoldDB" id="A0A6N8KZH0"/>
<evidence type="ECO:0000313" key="3">
    <source>
        <dbReference type="EMBL" id="MVZ62870.1"/>
    </source>
</evidence>
<evidence type="ECO:0000313" key="4">
    <source>
        <dbReference type="Proteomes" id="UP000435036"/>
    </source>
</evidence>
<dbReference type="GO" id="GO:0006508">
    <property type="term" value="P:proteolysis"/>
    <property type="evidence" value="ECO:0007669"/>
    <property type="project" value="InterPro"/>
</dbReference>
<dbReference type="InterPro" id="IPR011042">
    <property type="entry name" value="6-blade_b-propeller_TolB-like"/>
</dbReference>
<dbReference type="PANTHER" id="PTHR42776:SF27">
    <property type="entry name" value="DIPEPTIDYL PEPTIDASE FAMILY MEMBER 6"/>
    <property type="match status" value="1"/>
</dbReference>
<dbReference type="EMBL" id="WSQA01000009">
    <property type="protein sequence ID" value="MVZ62870.1"/>
    <property type="molecule type" value="Genomic_DNA"/>
</dbReference>